<proteinExistence type="predicted"/>
<dbReference type="Gene3D" id="3.50.30.50">
    <property type="entry name" value="Putative cyclase"/>
    <property type="match status" value="1"/>
</dbReference>
<evidence type="ECO:0000313" key="2">
    <source>
        <dbReference type="Proteomes" id="UP001595957"/>
    </source>
</evidence>
<dbReference type="PANTHER" id="PTHR34861:SF10">
    <property type="entry name" value="CYCLASE"/>
    <property type="match status" value="1"/>
</dbReference>
<dbReference type="EMBL" id="JBHSFZ010000004">
    <property type="protein sequence ID" value="MFC4593128.1"/>
    <property type="molecule type" value="Genomic_DNA"/>
</dbReference>
<gene>
    <name evidence="1" type="ORF">ACFO3E_02815</name>
</gene>
<evidence type="ECO:0000313" key="1">
    <source>
        <dbReference type="EMBL" id="MFC4593128.1"/>
    </source>
</evidence>
<reference evidence="2" key="1">
    <citation type="journal article" date="2019" name="Int. J. Syst. Evol. Microbiol.">
        <title>The Global Catalogue of Microorganisms (GCM) 10K type strain sequencing project: providing services to taxonomists for standard genome sequencing and annotation.</title>
        <authorList>
            <consortium name="The Broad Institute Genomics Platform"/>
            <consortium name="The Broad Institute Genome Sequencing Center for Infectious Disease"/>
            <person name="Wu L."/>
            <person name="Ma J."/>
        </authorList>
    </citation>
    <scope>NUCLEOTIDE SEQUENCE [LARGE SCALE GENOMIC DNA]</scope>
    <source>
        <strain evidence="2">NBRC 103632</strain>
    </source>
</reference>
<organism evidence="1 2">
    <name type="scientific">Sphingobium tyrosinilyticum</name>
    <dbReference type="NCBI Taxonomy" id="2715436"/>
    <lineage>
        <taxon>Bacteria</taxon>
        <taxon>Pseudomonadati</taxon>
        <taxon>Pseudomonadota</taxon>
        <taxon>Alphaproteobacteria</taxon>
        <taxon>Sphingomonadales</taxon>
        <taxon>Sphingomonadaceae</taxon>
        <taxon>Sphingobium</taxon>
    </lineage>
</organism>
<sequence length="333" mass="36240">MPRWVNRPEGSNWGDFAEDDQIGRMNLLTPERRRAAMAEVQDGIAFTLSLPLNVPSIPFAPFRQPPQLSAACDEEGGMFNRLDPDGQETTCDDRVLLYTQHSTQWDALSHRGRAFDADGDGVAELVYYNGFRAGDDVSGPVGQTGATCAHALGIETLATAGVQGRGVMVNLKAAYGIESRAVTRDDLLRAMDAQRVELRPGDFLLLYTGFDRLVLDREARGDDTPLTLAGCALDGSDESLLQWITDSDIVAICSDNVAIEALGAILSPEPPPIRLPIHDLCLFRQGIFLGELWYLEELAAWLGERQRHAFLLTAPPLRLPGSVGSPVTPVATV</sequence>
<dbReference type="SUPFAM" id="SSF102198">
    <property type="entry name" value="Putative cyclase"/>
    <property type="match status" value="1"/>
</dbReference>
<comment type="caution">
    <text evidence="1">The sequence shown here is derived from an EMBL/GenBank/DDBJ whole genome shotgun (WGS) entry which is preliminary data.</text>
</comment>
<dbReference type="RefSeq" id="WP_066530967.1">
    <property type="nucleotide sequence ID" value="NZ_JBHSFZ010000004.1"/>
</dbReference>
<name>A0ABV9EW44_9SPHN</name>
<accession>A0ABV9EW44</accession>
<keyword evidence="2" id="KW-1185">Reference proteome</keyword>
<dbReference type="PANTHER" id="PTHR34861">
    <property type="match status" value="1"/>
</dbReference>
<dbReference type="InterPro" id="IPR007325">
    <property type="entry name" value="KFase/CYL"/>
</dbReference>
<dbReference type="InterPro" id="IPR037175">
    <property type="entry name" value="KFase_sf"/>
</dbReference>
<dbReference type="Pfam" id="PF04199">
    <property type="entry name" value="Cyclase"/>
    <property type="match status" value="1"/>
</dbReference>
<protein>
    <submittedName>
        <fullName evidence="1">Cyclase family protein</fullName>
    </submittedName>
</protein>
<dbReference type="Proteomes" id="UP001595957">
    <property type="component" value="Unassembled WGS sequence"/>
</dbReference>